<evidence type="ECO:0000259" key="4">
    <source>
        <dbReference type="Pfam" id="PF13525"/>
    </source>
</evidence>
<dbReference type="AlphaFoldDB" id="A0A1H7YP55"/>
<sequence length="277" mass="30644">MKTLKLLAVVTGLMIFSGCATSSELNRTSAELNSKIGVVNDRVTATDANISALKKEVDSNKAVLEGLRKSHANSGADLTELREQVQQLRGQVESLRKEIGGGAGRGGHDETREKLDQLAQKVNFLETFLAIGDKNSHAASTNGTKAKETAKPKTARDDQYAAAYVSFKEGKYEKARNEFQSFLKSYPKTSYSDNAQFWIGETYYFEKKYEKAILEYDKVVKGYPNGNKAANALFKQGLCFTMLGDKASARLIFQQVIKNYPNTSQARTARAKLLEIK</sequence>
<evidence type="ECO:0000256" key="1">
    <source>
        <dbReference type="ARBA" id="ARBA00022729"/>
    </source>
</evidence>
<keyword evidence="6" id="KW-1185">Reference proteome</keyword>
<protein>
    <submittedName>
        <fullName evidence="5">Tol-pal system protein YbgF</fullName>
    </submittedName>
</protein>
<dbReference type="Gene3D" id="6.10.140.920">
    <property type="match status" value="1"/>
</dbReference>
<dbReference type="SUPFAM" id="SSF58100">
    <property type="entry name" value="Bacterial hemolysins"/>
    <property type="match status" value="1"/>
</dbReference>
<feature type="signal peptide" evidence="3">
    <location>
        <begin position="1"/>
        <end position="22"/>
    </location>
</feature>
<proteinExistence type="inferred from homology"/>
<dbReference type="PROSITE" id="PS50005">
    <property type="entry name" value="TPR"/>
    <property type="match status" value="1"/>
</dbReference>
<gene>
    <name evidence="5" type="ORF">SAMN04489760_11712</name>
</gene>
<evidence type="ECO:0000313" key="5">
    <source>
        <dbReference type="EMBL" id="SEM47088.1"/>
    </source>
</evidence>
<dbReference type="EMBL" id="FOBS01000017">
    <property type="protein sequence ID" value="SEM47088.1"/>
    <property type="molecule type" value="Genomic_DNA"/>
</dbReference>
<dbReference type="STRING" id="43775.SAMN04489760_11712"/>
<reference evidence="5 6" key="1">
    <citation type="submission" date="2016-10" db="EMBL/GenBank/DDBJ databases">
        <authorList>
            <person name="de Groot N.N."/>
        </authorList>
    </citation>
    <scope>NUCLEOTIDE SEQUENCE [LARGE SCALE GENOMIC DNA]</scope>
    <source>
        <strain evidence="5 6">DSM 8423</strain>
    </source>
</reference>
<dbReference type="Proteomes" id="UP000198744">
    <property type="component" value="Unassembled WGS sequence"/>
</dbReference>
<dbReference type="PROSITE" id="PS51257">
    <property type="entry name" value="PROKAR_LIPOPROTEIN"/>
    <property type="match status" value="1"/>
</dbReference>
<dbReference type="InterPro" id="IPR014162">
    <property type="entry name" value="CpoB_C"/>
</dbReference>
<dbReference type="RefSeq" id="WP_175476499.1">
    <property type="nucleotide sequence ID" value="NZ_FOBS01000017.1"/>
</dbReference>
<dbReference type="Gene3D" id="1.25.40.10">
    <property type="entry name" value="Tetratricopeptide repeat domain"/>
    <property type="match status" value="1"/>
</dbReference>
<feature type="domain" description="Outer membrane lipoprotein BamD-like" evidence="4">
    <location>
        <begin position="157"/>
        <end position="277"/>
    </location>
</feature>
<keyword evidence="1 3" id="KW-0732">Signal</keyword>
<evidence type="ECO:0000256" key="3">
    <source>
        <dbReference type="SAM" id="SignalP"/>
    </source>
</evidence>
<organism evidence="5 6">
    <name type="scientific">Syntrophus gentianae</name>
    <dbReference type="NCBI Taxonomy" id="43775"/>
    <lineage>
        <taxon>Bacteria</taxon>
        <taxon>Pseudomonadati</taxon>
        <taxon>Thermodesulfobacteriota</taxon>
        <taxon>Syntrophia</taxon>
        <taxon>Syntrophales</taxon>
        <taxon>Syntrophaceae</taxon>
        <taxon>Syntrophus</taxon>
    </lineage>
</organism>
<feature type="repeat" description="TPR" evidence="2">
    <location>
        <begin position="193"/>
        <end position="226"/>
    </location>
</feature>
<dbReference type="GO" id="GO:0051301">
    <property type="term" value="P:cell division"/>
    <property type="evidence" value="ECO:0007669"/>
    <property type="project" value="InterPro"/>
</dbReference>
<dbReference type="NCBIfam" id="TIGR02795">
    <property type="entry name" value="tol_pal_ybgF"/>
    <property type="match status" value="1"/>
</dbReference>
<dbReference type="HAMAP" id="MF_02066">
    <property type="entry name" value="CpoB"/>
    <property type="match status" value="1"/>
</dbReference>
<dbReference type="Pfam" id="PF13525">
    <property type="entry name" value="YfiO"/>
    <property type="match status" value="1"/>
</dbReference>
<dbReference type="InterPro" id="IPR034706">
    <property type="entry name" value="CpoB"/>
</dbReference>
<dbReference type="InterPro" id="IPR011990">
    <property type="entry name" value="TPR-like_helical_dom_sf"/>
</dbReference>
<evidence type="ECO:0000313" key="6">
    <source>
        <dbReference type="Proteomes" id="UP000198744"/>
    </source>
</evidence>
<dbReference type="SUPFAM" id="SSF48452">
    <property type="entry name" value="TPR-like"/>
    <property type="match status" value="1"/>
</dbReference>
<evidence type="ECO:0000256" key="2">
    <source>
        <dbReference type="PROSITE-ProRule" id="PRU00339"/>
    </source>
</evidence>
<dbReference type="InterPro" id="IPR039565">
    <property type="entry name" value="BamD-like"/>
</dbReference>
<keyword evidence="2" id="KW-0802">TPR repeat</keyword>
<feature type="chain" id="PRO_5039921968" evidence="3">
    <location>
        <begin position="23"/>
        <end position="277"/>
    </location>
</feature>
<accession>A0A1H7YP55</accession>
<name>A0A1H7YP55_9BACT</name>
<dbReference type="InterPro" id="IPR019734">
    <property type="entry name" value="TPR_rpt"/>
</dbReference>